<feature type="domain" description="Core" evidence="1">
    <location>
        <begin position="4"/>
        <end position="96"/>
    </location>
</feature>
<gene>
    <name evidence="2" type="ORF">SAMN05192539_10442</name>
    <name evidence="3" type="ORF">SAMN05192539_107713</name>
</gene>
<dbReference type="SUPFAM" id="SSF89360">
    <property type="entry name" value="HesB-like domain"/>
    <property type="match status" value="1"/>
</dbReference>
<dbReference type="InterPro" id="IPR000361">
    <property type="entry name" value="ATAP_core_dom"/>
</dbReference>
<dbReference type="STRING" id="667676.SAMN05192539_10442"/>
<reference evidence="4" key="2">
    <citation type="submission" date="2016-10" db="EMBL/GenBank/DDBJ databases">
        <authorList>
            <person name="Varghese N."/>
            <person name="Submissions S."/>
        </authorList>
    </citation>
    <scope>NUCLEOTIDE SEQUENCE [LARGE SCALE GENOMIC DNA]</scope>
    <source>
        <strain evidence="4">LMG 26031</strain>
    </source>
</reference>
<dbReference type="Proteomes" id="UP000198866">
    <property type="component" value="Unassembled WGS sequence"/>
</dbReference>
<dbReference type="EMBL" id="FNYE01000044">
    <property type="protein sequence ID" value="SEK09360.1"/>
    <property type="molecule type" value="Genomic_DNA"/>
</dbReference>
<protein>
    <submittedName>
        <fullName evidence="2">Iron-sulfur cluster assembly accessory protein</fullName>
    </submittedName>
</protein>
<evidence type="ECO:0000313" key="3">
    <source>
        <dbReference type="EMBL" id="SEK13884.1"/>
    </source>
</evidence>
<accession>A0A1H7ECL1</accession>
<dbReference type="InterPro" id="IPR035903">
    <property type="entry name" value="HesB-like_dom_sf"/>
</dbReference>
<dbReference type="AlphaFoldDB" id="A0A1H7ECL1"/>
<dbReference type="Pfam" id="PF01521">
    <property type="entry name" value="Fe-S_biosyn"/>
    <property type="match status" value="1"/>
</dbReference>
<name>A0A1H7ECL1_9BURK</name>
<reference evidence="2" key="1">
    <citation type="submission" date="2016-10" db="EMBL/GenBank/DDBJ databases">
        <authorList>
            <person name="de Groot N.N."/>
        </authorList>
    </citation>
    <scope>NUCLEOTIDE SEQUENCE [LARGE SCALE GENOMIC DNA]</scope>
    <source>
        <strain evidence="2">LMG 26031</strain>
    </source>
</reference>
<dbReference type="RefSeq" id="WP_012406772.1">
    <property type="nucleotide sequence ID" value="NZ_FNYE01000044.1"/>
</dbReference>
<keyword evidence="4" id="KW-1185">Reference proteome</keyword>
<sequence>MLPNLTVTPAAEKFMRRIVRFSGLPSGAGFRLLVNSGGCSGYDAGFSAVTGAQPGDEAMEINGLRLFLPAESRLLLDGVTIDFVDTPDRSGFAFMKDNQGPGVAASEGEPGVRRIEVGAIGHGRPLLPPPAS</sequence>
<dbReference type="Gene3D" id="2.60.300.12">
    <property type="entry name" value="HesB-like domain"/>
    <property type="match status" value="1"/>
</dbReference>
<evidence type="ECO:0000259" key="1">
    <source>
        <dbReference type="Pfam" id="PF01521"/>
    </source>
</evidence>
<organism evidence="2 4">
    <name type="scientific">Paraburkholderia diazotrophica</name>
    <dbReference type="NCBI Taxonomy" id="667676"/>
    <lineage>
        <taxon>Bacteria</taxon>
        <taxon>Pseudomonadati</taxon>
        <taxon>Pseudomonadota</taxon>
        <taxon>Betaproteobacteria</taxon>
        <taxon>Burkholderiales</taxon>
        <taxon>Burkholderiaceae</taxon>
        <taxon>Paraburkholderia</taxon>
    </lineage>
</organism>
<evidence type="ECO:0000313" key="4">
    <source>
        <dbReference type="Proteomes" id="UP000198866"/>
    </source>
</evidence>
<dbReference type="EMBL" id="FNYE01000077">
    <property type="protein sequence ID" value="SEK13884.1"/>
    <property type="molecule type" value="Genomic_DNA"/>
</dbReference>
<proteinExistence type="predicted"/>
<dbReference type="OrthoDB" id="9810116at2"/>
<evidence type="ECO:0000313" key="2">
    <source>
        <dbReference type="EMBL" id="SEK09360.1"/>
    </source>
</evidence>